<protein>
    <submittedName>
        <fullName evidence="2">Uncharacterized protein</fullName>
    </submittedName>
</protein>
<gene>
    <name evidence="2" type="ORF">AMTR_s00003p00044650</name>
</gene>
<feature type="compositionally biased region" description="Low complexity" evidence="1">
    <location>
        <begin position="26"/>
        <end position="36"/>
    </location>
</feature>
<dbReference type="EMBL" id="KI394358">
    <property type="protein sequence ID" value="ERN03104.1"/>
    <property type="molecule type" value="Genomic_DNA"/>
</dbReference>
<reference evidence="3" key="1">
    <citation type="journal article" date="2013" name="Science">
        <title>The Amborella genome and the evolution of flowering plants.</title>
        <authorList>
            <consortium name="Amborella Genome Project"/>
        </authorList>
    </citation>
    <scope>NUCLEOTIDE SEQUENCE [LARGE SCALE GENOMIC DNA]</scope>
</reference>
<organism evidence="2 3">
    <name type="scientific">Amborella trichopoda</name>
    <dbReference type="NCBI Taxonomy" id="13333"/>
    <lineage>
        <taxon>Eukaryota</taxon>
        <taxon>Viridiplantae</taxon>
        <taxon>Streptophyta</taxon>
        <taxon>Embryophyta</taxon>
        <taxon>Tracheophyta</taxon>
        <taxon>Spermatophyta</taxon>
        <taxon>Magnoliopsida</taxon>
        <taxon>Amborellales</taxon>
        <taxon>Amborellaceae</taxon>
        <taxon>Amborella</taxon>
    </lineage>
</organism>
<feature type="region of interest" description="Disordered" evidence="1">
    <location>
        <begin position="26"/>
        <end position="58"/>
    </location>
</feature>
<dbReference type="Gramene" id="ERN03104">
    <property type="protein sequence ID" value="ERN03104"/>
    <property type="gene ID" value="AMTR_s00003p00044650"/>
</dbReference>
<accession>W1P5Z4</accession>
<evidence type="ECO:0000256" key="1">
    <source>
        <dbReference type="SAM" id="MobiDB-lite"/>
    </source>
</evidence>
<dbReference type="AlphaFoldDB" id="W1P5Z4"/>
<dbReference type="Proteomes" id="UP000017836">
    <property type="component" value="Unassembled WGS sequence"/>
</dbReference>
<dbReference type="HOGENOM" id="CLU_2743395_0_0_1"/>
<proteinExistence type="predicted"/>
<evidence type="ECO:0000313" key="3">
    <source>
        <dbReference type="Proteomes" id="UP000017836"/>
    </source>
</evidence>
<sequence length="71" mass="7514">MTLDPIVASSVQEVDLVMIEPIREVTPVSSSPRTSSNLASRREENSPSILAKASGATSGATDKDLLLFGRN</sequence>
<keyword evidence="3" id="KW-1185">Reference proteome</keyword>
<name>W1P5Z4_AMBTC</name>
<evidence type="ECO:0000313" key="2">
    <source>
        <dbReference type="EMBL" id="ERN03104.1"/>
    </source>
</evidence>